<dbReference type="Pfam" id="PF00300">
    <property type="entry name" value="His_Phos_1"/>
    <property type="match status" value="1"/>
</dbReference>
<evidence type="ECO:0000313" key="2">
    <source>
        <dbReference type="EMBL" id="GED97338.1"/>
    </source>
</evidence>
<sequence>MTWSPPPAEPRDESDREDAPVAAGPLIVVVAGRTGPNHRVRFGETDTALDERGSADITALAAPPGPVISGPERATRETASLLSSAVIVDAGLASLDVGRWTGLLPEEIPGAQMAAWFADPTARPHGGESLTAFVGRIQAWAVSSSASCLVVAGPVAQALICEDAASFFAVDVVPGAQYRLSQTSAS</sequence>
<gene>
    <name evidence="2" type="ORF">nbrc107697_13770</name>
</gene>
<name>A0A7I9UVY7_9ACTN</name>
<evidence type="ECO:0008006" key="4">
    <source>
        <dbReference type="Google" id="ProtNLM"/>
    </source>
</evidence>
<dbReference type="SUPFAM" id="SSF53254">
    <property type="entry name" value="Phosphoglycerate mutase-like"/>
    <property type="match status" value="1"/>
</dbReference>
<dbReference type="RefSeq" id="WP_308470336.1">
    <property type="nucleotide sequence ID" value="NZ_BJOU01000001.1"/>
</dbReference>
<dbReference type="InterPro" id="IPR029033">
    <property type="entry name" value="His_PPase_superfam"/>
</dbReference>
<dbReference type="AlphaFoldDB" id="A0A7I9UVY7"/>
<proteinExistence type="predicted"/>
<feature type="compositionally biased region" description="Basic and acidic residues" evidence="1">
    <location>
        <begin position="9"/>
        <end position="19"/>
    </location>
</feature>
<keyword evidence="3" id="KW-1185">Reference proteome</keyword>
<dbReference type="Proteomes" id="UP000444980">
    <property type="component" value="Unassembled WGS sequence"/>
</dbReference>
<protein>
    <recommendedName>
        <fullName evidence="4">Phosphoglycerate mutase</fullName>
    </recommendedName>
</protein>
<accession>A0A7I9UVY7</accession>
<evidence type="ECO:0000313" key="3">
    <source>
        <dbReference type="Proteomes" id="UP000444980"/>
    </source>
</evidence>
<dbReference type="InterPro" id="IPR013078">
    <property type="entry name" value="His_Pase_superF_clade-1"/>
</dbReference>
<dbReference type="Gene3D" id="3.40.50.1240">
    <property type="entry name" value="Phosphoglycerate mutase-like"/>
    <property type="match status" value="1"/>
</dbReference>
<comment type="caution">
    <text evidence="2">The sequence shown here is derived from an EMBL/GenBank/DDBJ whole genome shotgun (WGS) entry which is preliminary data.</text>
</comment>
<evidence type="ECO:0000256" key="1">
    <source>
        <dbReference type="SAM" id="MobiDB-lite"/>
    </source>
</evidence>
<dbReference type="EMBL" id="BJOU01000001">
    <property type="protein sequence ID" value="GED97338.1"/>
    <property type="molecule type" value="Genomic_DNA"/>
</dbReference>
<feature type="region of interest" description="Disordered" evidence="1">
    <location>
        <begin position="1"/>
        <end position="23"/>
    </location>
</feature>
<reference evidence="3" key="1">
    <citation type="submission" date="2019-06" db="EMBL/GenBank/DDBJ databases">
        <title>Gordonia isolated from sludge of a wastewater treatment plant.</title>
        <authorList>
            <person name="Tamura T."/>
            <person name="Aoyama K."/>
            <person name="Kang Y."/>
            <person name="Saito S."/>
            <person name="Akiyama N."/>
            <person name="Yazawa K."/>
            <person name="Gonoi T."/>
            <person name="Mikami Y."/>
        </authorList>
    </citation>
    <scope>NUCLEOTIDE SEQUENCE [LARGE SCALE GENOMIC DNA]</scope>
    <source>
        <strain evidence="3">NBRC 107697</strain>
    </source>
</reference>
<organism evidence="2 3">
    <name type="scientific">Gordonia crocea</name>
    <dbReference type="NCBI Taxonomy" id="589162"/>
    <lineage>
        <taxon>Bacteria</taxon>
        <taxon>Bacillati</taxon>
        <taxon>Actinomycetota</taxon>
        <taxon>Actinomycetes</taxon>
        <taxon>Mycobacteriales</taxon>
        <taxon>Gordoniaceae</taxon>
        <taxon>Gordonia</taxon>
    </lineage>
</organism>